<dbReference type="Proteomes" id="UP001171508">
    <property type="component" value="Unassembled WGS sequence"/>
</dbReference>
<reference evidence="1" key="1">
    <citation type="journal article" date="2023" name="Microorganisms">
        <title>Genomic Characterization of Arcobacter butzleri Strains Isolated from Various Sources in Lithuania.</title>
        <authorList>
            <person name="Uljanovas D."/>
            <person name="Golz G."/>
            <person name="Fleischmann S."/>
            <person name="Kudirkiene E."/>
            <person name="Kasetiene N."/>
            <person name="Grineviciene A."/>
            <person name="Tamuleviciene E."/>
            <person name="Aksomaitiene J."/>
            <person name="Alter T."/>
            <person name="Malakauskas M."/>
        </authorList>
    </citation>
    <scope>NUCLEOTIDE SEQUENCE</scope>
    <source>
        <strain evidence="1">H19</strain>
    </source>
</reference>
<comment type="caution">
    <text evidence="1">The sequence shown here is derived from an EMBL/GenBank/DDBJ whole genome shotgun (WGS) entry which is preliminary data.</text>
</comment>
<dbReference type="AlphaFoldDB" id="A0AAP4PZH8"/>
<sequence>MIQTEDIIKIASFFSIIAHTPGRLRVRVNPKITQTSGNITLSDIEDLPNKIDGIENIKINKIIASVTIHYNPDIFEPKLWEDLVKNENIEELSILINKLAREVI</sequence>
<organism evidence="1 2">
    <name type="scientific">Aliarcobacter butzleri</name>
    <dbReference type="NCBI Taxonomy" id="28197"/>
    <lineage>
        <taxon>Bacteria</taxon>
        <taxon>Pseudomonadati</taxon>
        <taxon>Campylobacterota</taxon>
        <taxon>Epsilonproteobacteria</taxon>
        <taxon>Campylobacterales</taxon>
        <taxon>Arcobacteraceae</taxon>
        <taxon>Aliarcobacter</taxon>
    </lineage>
</organism>
<accession>A0AAP4PZH8</accession>
<evidence type="ECO:0000313" key="2">
    <source>
        <dbReference type="Proteomes" id="UP001171508"/>
    </source>
</evidence>
<name>A0AAP4PZH8_9BACT</name>
<protein>
    <submittedName>
        <fullName evidence="1">Uncharacterized protein</fullName>
    </submittedName>
</protein>
<evidence type="ECO:0000313" key="1">
    <source>
        <dbReference type="EMBL" id="MDN5132848.1"/>
    </source>
</evidence>
<dbReference type="EMBL" id="JAQJJM010000022">
    <property type="protein sequence ID" value="MDN5132848.1"/>
    <property type="molecule type" value="Genomic_DNA"/>
</dbReference>
<reference evidence="1" key="2">
    <citation type="submission" date="2023-01" db="EMBL/GenBank/DDBJ databases">
        <authorList>
            <person name="Uljanovas D."/>
        </authorList>
    </citation>
    <scope>NUCLEOTIDE SEQUENCE</scope>
    <source>
        <strain evidence="1">H19</strain>
    </source>
</reference>
<proteinExistence type="predicted"/>
<gene>
    <name evidence="1" type="ORF">PJV92_08955</name>
</gene>
<dbReference type="RefSeq" id="WP_175531287.1">
    <property type="nucleotide sequence ID" value="NZ_JABWGL010000019.1"/>
</dbReference>